<name>A0AAU9CUK3_9GAMM</name>
<evidence type="ECO:0000313" key="2">
    <source>
        <dbReference type="Proteomes" id="UP001321450"/>
    </source>
</evidence>
<sequence length="381" mass="43501">MRSLSRLLAPDLSGGLNPDSALLSPLGLAYAQAHGCASLLYVNLKRHGLLARLPTEMAVALKGAYRRDTVRYLRHRHCLRQILALFERAGIETLLLKGAATFCDDLYGDSGARAMGDLDILVPESQKERARRVLLENGFREECPPAAVLAGDVFDRRHHHLPPFYDARHQVVIELHYRVCYGQGNRILPTARVWGRRQTVLWEGQRTAIPAPTERVLHNVVHALKKEYLTSRINLMQMAEFAWLVARYREWIDWQALLSLCERQGFRTPLLAYAVLAGELFGTETPLTGQAGRRVRWNARRLLMGLRFSVPVETAGWGESLWRMTLTAYYRLNMLPWAWRNICYAPGWQNLPARVVCLLRKLPAGLKAWGDPDYDSKRERL</sequence>
<dbReference type="EMBL" id="AP024718">
    <property type="protein sequence ID" value="BCX87764.1"/>
    <property type="molecule type" value="Genomic_DNA"/>
</dbReference>
<dbReference type="KEGG" id="meiy:MIN45_P0131"/>
<keyword evidence="2" id="KW-1185">Reference proteome</keyword>
<dbReference type="Gene3D" id="3.30.460.40">
    <property type="match status" value="1"/>
</dbReference>
<evidence type="ECO:0008006" key="3">
    <source>
        <dbReference type="Google" id="ProtNLM"/>
    </source>
</evidence>
<proteinExistence type="predicted"/>
<dbReference type="AlphaFoldDB" id="A0AAU9CUK3"/>
<reference evidence="2" key="1">
    <citation type="journal article" date="2024" name="Int. J. Syst. Evol. Microbiol.">
        <title>Methylomarinovum tepidoasis sp. nov., a moderately thermophilic methanotroph of the family Methylothermaceae isolated from a deep-sea hydrothermal field.</title>
        <authorList>
            <person name="Hirayama H."/>
            <person name="Takaki Y."/>
            <person name="Abe M."/>
            <person name="Miyazaki M."/>
            <person name="Uematsu K."/>
            <person name="Matsui Y."/>
            <person name="Takai K."/>
        </authorList>
    </citation>
    <scope>NUCLEOTIDE SEQUENCE [LARGE SCALE GENOMIC DNA]</scope>
    <source>
        <strain evidence="2">IN45</strain>
    </source>
</reference>
<accession>A0AAU9CUK3</accession>
<gene>
    <name evidence="1" type="ORF">MIN45_P0131</name>
</gene>
<protein>
    <recommendedName>
        <fullName evidence="3">Nucleotidyltransferase family protein</fullName>
    </recommendedName>
</protein>
<dbReference type="InterPro" id="IPR039498">
    <property type="entry name" value="NTP_transf_5"/>
</dbReference>
<evidence type="ECO:0000313" key="1">
    <source>
        <dbReference type="EMBL" id="BCX87764.1"/>
    </source>
</evidence>
<dbReference type="Proteomes" id="UP001321450">
    <property type="component" value="Chromosome"/>
</dbReference>
<dbReference type="Pfam" id="PF14907">
    <property type="entry name" value="NTP_transf_5"/>
    <property type="match status" value="1"/>
</dbReference>
<organism evidence="1 2">
    <name type="scientific">Methylomarinovum tepidoasis</name>
    <dbReference type="NCBI Taxonomy" id="2840183"/>
    <lineage>
        <taxon>Bacteria</taxon>
        <taxon>Pseudomonadati</taxon>
        <taxon>Pseudomonadota</taxon>
        <taxon>Gammaproteobacteria</taxon>
        <taxon>Methylococcales</taxon>
        <taxon>Methylothermaceae</taxon>
        <taxon>Methylomarinovum</taxon>
    </lineage>
</organism>